<gene>
    <name evidence="16" type="ORF">SAPIO_CDS9344</name>
</gene>
<dbReference type="GO" id="GO:0003713">
    <property type="term" value="F:transcription coactivator activity"/>
    <property type="evidence" value="ECO:0007669"/>
    <property type="project" value="TreeGrafter"/>
</dbReference>
<evidence type="ECO:0000313" key="17">
    <source>
        <dbReference type="Proteomes" id="UP000028545"/>
    </source>
</evidence>
<comment type="similarity">
    <text evidence="2 11">Belongs to the Mediator complex subunit 13 family.</text>
</comment>
<dbReference type="EMBL" id="JOWA01000143">
    <property type="protein sequence ID" value="KEZ39478.1"/>
    <property type="molecule type" value="Genomic_DNA"/>
</dbReference>
<dbReference type="Proteomes" id="UP000028545">
    <property type="component" value="Unassembled WGS sequence"/>
</dbReference>
<comment type="caution">
    <text evidence="16">The sequence shown here is derived from an EMBL/GenBank/DDBJ whole genome shotgun (WGS) entry which is preliminary data.</text>
</comment>
<evidence type="ECO:0000256" key="1">
    <source>
        <dbReference type="ARBA" id="ARBA00004123"/>
    </source>
</evidence>
<dbReference type="KEGG" id="sapo:SAPIO_CDS9344"/>
<dbReference type="OrthoDB" id="103819at2759"/>
<evidence type="ECO:0000259" key="15">
    <source>
        <dbReference type="Pfam" id="PF18296"/>
    </source>
</evidence>
<feature type="region of interest" description="Disordered" evidence="12">
    <location>
        <begin position="430"/>
        <end position="458"/>
    </location>
</feature>
<dbReference type="HOGENOM" id="CLU_002210_0_0_1"/>
<dbReference type="Pfam" id="PF18296">
    <property type="entry name" value="MID_MedPIWI"/>
    <property type="match status" value="1"/>
</dbReference>
<feature type="compositionally biased region" description="Basic and acidic residues" evidence="12">
    <location>
        <begin position="430"/>
        <end position="450"/>
    </location>
</feature>
<evidence type="ECO:0000313" key="16">
    <source>
        <dbReference type="EMBL" id="KEZ39478.1"/>
    </source>
</evidence>
<organism evidence="16 17">
    <name type="scientific">Pseudallescheria apiosperma</name>
    <name type="common">Scedosporium apiospermum</name>
    <dbReference type="NCBI Taxonomy" id="563466"/>
    <lineage>
        <taxon>Eukaryota</taxon>
        <taxon>Fungi</taxon>
        <taxon>Dikarya</taxon>
        <taxon>Ascomycota</taxon>
        <taxon>Pezizomycotina</taxon>
        <taxon>Sordariomycetes</taxon>
        <taxon>Hypocreomycetidae</taxon>
        <taxon>Microascales</taxon>
        <taxon>Microascaceae</taxon>
        <taxon>Scedosporium</taxon>
    </lineage>
</organism>
<sequence length="1539" mass="165879">MEAGEYTTNTLILNNISSIAYRTYELSATDQYQSQPNPTVIQDVESLFRNQGCIAHFDTTRRIIWHFGVTTRENAISSFSIGPALPENLDIPGVTLSPVDDGSFEPMSLSRPRLPGPQGNNTPTGSLPGSSLLDAGLQVKSAASFSPASSSSWGVVEQDAKSLSMSGIDLKAASLGAITVNDAYDNFILALLGTILADFVKRTGATPLDNRTVLLCPSQPLGESQDATISGLSATASFRLYLTPTGTLIINIALHAGEGLLSLNKPQVSLFSSPYTETPILVAPFGVRAFSQGALDLGLSHLDTGVAQTPDTQISRFHDTRSSRWRQICSRLLQLKGIPSQVLDSCPWIAIRVPRQKLFDQRADGMPPSIITTSTAISWPACLCFRRHNASLPPVSRLGGNTLVGRDESYDPLERAKSWFQEAAERNEAIAKRKKERETPREAVDAENRSRQQVNGNSPLALQRAGNAAALAAGVMYPTPPDAIQNPSAPTPSLDGAVISPHAQPPSLAIVDTDVVMSSAAPLGDGDAYAERDRNEAPYLTDADHLFGDLGGDMFPDGELTDADFNFFDDQPVSNAVDLDVDMLTADIANPDPQTSIPESNPRQLADILPPPPPFPSGGNNTSVSDQSAVQDSSIKKESPVFAKPELRHARSALGDETKAVSKTRPGSTIKREHSPFDPDTVFKRVRTAVYRPKRPPTSAPLIRRRSVYDKVEFDVTLPPVTSKYVNGGKYAFTWSPTKEDLNHKAPPTTDYLRRHGKNSKNLKALPENHGAMIARITTGLESSSIHASPTKIDVLADVECDDGSTISDQDDTSVSSEEAFSPIKSAVPRRTNNEDDLISHATSLRDVEVPDDSDPSFVLELPRLGRAGASEMPVAKLFADPEPLALQLSLPDEDMVAIAQILTEQAALGSLEILSDVTLRKPPVPSPVKRRQLASLSRQALQGLRESIPASLAGAVECQLRAFSEIQDGTPSLGPPSRPLLQPRPVPGRDSSIPMPPTVYQIPPPHLELKRAETRLSVLPSAVSFWESLGLGPSLGPKDVHAVCVFPGWDGMADSVDLFMDRARSVYESMKLGSFGRLASTESISNGLVRYDVDKISVTPGTVFPRISSALAERVELLCQALRGSTESSKNFVVFFIYSPANPSSIVEACTSFQQLSEAYKSLLTGKNSAVPSNELVLQLVPSDFVCGTSSVVIQPPADMLKLCLEIYDRCTLFNGPAPAPAIMLEQVAPRFIDFSLAATPSASVMHENSCIHVSYARSVNGRWVTAAWTDSRGSQQMTASYCLGRKGRPLATPFTDVAHEIWETTHDLISMWKVHWRVVITKCGPMEADEMDFWTGLAQTESKARVSLVLMTVDTSPSLQLIPPAVRLNPSVSATFYTTPASTPQASILSPEQSGNPPTPANAPTPGGDTNAAAADGAAADGILVDVMDQSWGCVLSHKLNNTTSPTEINPSLFSGYLIKRGGTKIEDPPVVMEVNVVYSEGGNPRQHEGLLREMLGHFRALGTLARVRGVADREGDVRPWHVAAAEKAVRALYLLM</sequence>
<dbReference type="RefSeq" id="XP_016639277.1">
    <property type="nucleotide sequence ID" value="XM_016790767.1"/>
</dbReference>
<reference evidence="16 17" key="1">
    <citation type="journal article" date="2014" name="Genome Announc.">
        <title>Draft genome sequence of the pathogenic fungus Scedosporium apiospermum.</title>
        <authorList>
            <person name="Vandeputte P."/>
            <person name="Ghamrawi S."/>
            <person name="Rechenmann M."/>
            <person name="Iltis A."/>
            <person name="Giraud S."/>
            <person name="Fleury M."/>
            <person name="Thornton C."/>
            <person name="Delhaes L."/>
            <person name="Meyer W."/>
            <person name="Papon N."/>
            <person name="Bouchara J.P."/>
        </authorList>
    </citation>
    <scope>NUCLEOTIDE SEQUENCE [LARGE SCALE GENOMIC DNA]</scope>
    <source>
        <strain evidence="16 17">IHEM 14462</strain>
    </source>
</reference>
<evidence type="ECO:0000256" key="5">
    <source>
        <dbReference type="ARBA" id="ARBA00023015"/>
    </source>
</evidence>
<keyword evidence="8 11" id="KW-0539">Nucleus</keyword>
<evidence type="ECO:0000259" key="14">
    <source>
        <dbReference type="Pfam" id="PF11597"/>
    </source>
</evidence>
<comment type="subcellular location">
    <subcellularLocation>
        <location evidence="1 11">Nucleus</location>
    </subcellularLocation>
</comment>
<protein>
    <recommendedName>
        <fullName evidence="3 11">Mediator of RNA polymerase II transcription subunit 13</fullName>
    </recommendedName>
    <alternativeName>
        <fullName evidence="10 11">Mediator complex subunit 13</fullName>
    </alternativeName>
</protein>
<evidence type="ECO:0000256" key="2">
    <source>
        <dbReference type="ARBA" id="ARBA00009354"/>
    </source>
</evidence>
<feature type="compositionally biased region" description="Basic and acidic residues" evidence="12">
    <location>
        <begin position="634"/>
        <end position="660"/>
    </location>
</feature>
<dbReference type="GO" id="GO:0045944">
    <property type="term" value="P:positive regulation of transcription by RNA polymerase II"/>
    <property type="evidence" value="ECO:0007669"/>
    <property type="project" value="TreeGrafter"/>
</dbReference>
<accession>A0A084FWL6</accession>
<feature type="compositionally biased region" description="Polar residues" evidence="12">
    <location>
        <begin position="118"/>
        <end position="129"/>
    </location>
</feature>
<evidence type="ECO:0000256" key="7">
    <source>
        <dbReference type="ARBA" id="ARBA00023163"/>
    </source>
</evidence>
<evidence type="ECO:0000256" key="4">
    <source>
        <dbReference type="ARBA" id="ARBA00022491"/>
    </source>
</evidence>
<feature type="compositionally biased region" description="Polar residues" evidence="12">
    <location>
        <begin position="1385"/>
        <end position="1396"/>
    </location>
</feature>
<dbReference type="InterPro" id="IPR009401">
    <property type="entry name" value="Med13_C"/>
</dbReference>
<keyword evidence="4 11" id="KW-0678">Repressor</keyword>
<dbReference type="GO" id="GO:0016592">
    <property type="term" value="C:mediator complex"/>
    <property type="evidence" value="ECO:0007669"/>
    <property type="project" value="InterPro"/>
</dbReference>
<evidence type="ECO:0000256" key="8">
    <source>
        <dbReference type="ARBA" id="ARBA00023242"/>
    </source>
</evidence>
<comment type="function">
    <text evidence="9 11">Component of the SRB8-11 complex. The SRB8-11 complex is a regulatory module of the Mediator complex which is itself involved in regulation of basal and activated RNA polymerase II-dependent transcription. The SRB8-11 complex may be involved in the transcriptional repression of a subset of genes regulated by Mediator. It may inhibit the association of the Mediator complex with RNA polymerase II to form the holoenzyme complex.</text>
</comment>
<feature type="domain" description="MID" evidence="15">
    <location>
        <begin position="1039"/>
        <end position="1212"/>
    </location>
</feature>
<dbReference type="Pfam" id="PF11597">
    <property type="entry name" value="Med13_N"/>
    <property type="match status" value="1"/>
</dbReference>
<feature type="compositionally biased region" description="Low complexity" evidence="12">
    <location>
        <begin position="1406"/>
        <end position="1416"/>
    </location>
</feature>
<evidence type="ECO:0000256" key="6">
    <source>
        <dbReference type="ARBA" id="ARBA00023159"/>
    </source>
</evidence>
<dbReference type="InterPro" id="IPR021643">
    <property type="entry name" value="Mediator_Med13_N"/>
</dbReference>
<proteinExistence type="inferred from homology"/>
<evidence type="ECO:0000256" key="3">
    <source>
        <dbReference type="ARBA" id="ARBA00019618"/>
    </source>
</evidence>
<dbReference type="GeneID" id="27728416"/>
<name>A0A084FWL6_PSEDA</name>
<keyword evidence="6 11" id="KW-0010">Activator</keyword>
<evidence type="ECO:0000256" key="9">
    <source>
        <dbReference type="ARBA" id="ARBA00025661"/>
    </source>
</evidence>
<dbReference type="Pfam" id="PF06333">
    <property type="entry name" value="Med13_C"/>
    <property type="match status" value="1"/>
</dbReference>
<feature type="region of interest" description="Disordered" evidence="12">
    <location>
        <begin position="1385"/>
        <end position="1416"/>
    </location>
</feature>
<feature type="compositionally biased region" description="Low complexity" evidence="12">
    <location>
        <begin position="623"/>
        <end position="633"/>
    </location>
</feature>
<dbReference type="InterPro" id="IPR041285">
    <property type="entry name" value="MID_MedPIWI"/>
</dbReference>
<comment type="subunit">
    <text evidence="11">Component of the SRB8-11 complex, which itself associates with the Mediator complex.</text>
</comment>
<dbReference type="PANTHER" id="PTHR48249">
    <property type="entry name" value="MEDIATOR OF RNA POLYMERASE II TRANSCRIPTION SUBUNIT 13"/>
    <property type="match status" value="1"/>
</dbReference>
<evidence type="ECO:0000259" key="13">
    <source>
        <dbReference type="Pfam" id="PF06333"/>
    </source>
</evidence>
<feature type="domain" description="Mediator complex subunit Med13 N-terminal" evidence="14">
    <location>
        <begin position="5"/>
        <end position="388"/>
    </location>
</feature>
<keyword evidence="5 11" id="KW-0805">Transcription regulation</keyword>
<dbReference type="OMA" id="DRCTLFG"/>
<keyword evidence="7 11" id="KW-0804">Transcription</keyword>
<feature type="region of interest" description="Disordered" evidence="12">
    <location>
        <begin position="105"/>
        <end position="130"/>
    </location>
</feature>
<dbReference type="VEuPathDB" id="FungiDB:SAPIO_CDS9344"/>
<dbReference type="PANTHER" id="PTHR48249:SF3">
    <property type="entry name" value="MEDIATOR OF RNA POLYMERASE II TRANSCRIPTION SUBUNIT 13"/>
    <property type="match status" value="1"/>
</dbReference>
<evidence type="ECO:0000256" key="11">
    <source>
        <dbReference type="RuleBase" id="RU364134"/>
    </source>
</evidence>
<feature type="domain" description="Mediator complex subunit Med13 C-terminal" evidence="13">
    <location>
        <begin position="1220"/>
        <end position="1528"/>
    </location>
</feature>
<feature type="region of interest" description="Disordered" evidence="12">
    <location>
        <begin position="588"/>
        <end position="678"/>
    </location>
</feature>
<keyword evidence="17" id="KW-1185">Reference proteome</keyword>
<evidence type="ECO:0000256" key="12">
    <source>
        <dbReference type="SAM" id="MobiDB-lite"/>
    </source>
</evidence>
<evidence type="ECO:0000256" key="10">
    <source>
        <dbReference type="ARBA" id="ARBA00032008"/>
    </source>
</evidence>
<feature type="compositionally biased region" description="Polar residues" evidence="12">
    <location>
        <begin position="592"/>
        <end position="603"/>
    </location>
</feature>
<dbReference type="InterPro" id="IPR051139">
    <property type="entry name" value="Mediator_complx_sub13"/>
</dbReference>